<dbReference type="Gene3D" id="3.90.1200.10">
    <property type="match status" value="1"/>
</dbReference>
<evidence type="ECO:0000313" key="3">
    <source>
        <dbReference type="EMBL" id="OGY56727.1"/>
    </source>
</evidence>
<dbReference type="Pfam" id="PF01636">
    <property type="entry name" value="APH"/>
    <property type="match status" value="1"/>
</dbReference>
<keyword evidence="1" id="KW-1133">Transmembrane helix</keyword>
<evidence type="ECO:0000259" key="2">
    <source>
        <dbReference type="Pfam" id="PF01636"/>
    </source>
</evidence>
<dbReference type="InterPro" id="IPR051678">
    <property type="entry name" value="AGP_Transferase"/>
</dbReference>
<dbReference type="InterPro" id="IPR011009">
    <property type="entry name" value="Kinase-like_dom_sf"/>
</dbReference>
<gene>
    <name evidence="3" type="ORF">A2Y84_01385</name>
</gene>
<name>A0A1G1YZ96_9BACT</name>
<proteinExistence type="predicted"/>
<accession>A0A1G1YZ96</accession>
<dbReference type="AlphaFoldDB" id="A0A1G1YZ96"/>
<evidence type="ECO:0000313" key="4">
    <source>
        <dbReference type="Proteomes" id="UP000177062"/>
    </source>
</evidence>
<feature type="transmembrane region" description="Helical" evidence="1">
    <location>
        <begin position="255"/>
        <end position="276"/>
    </location>
</feature>
<protein>
    <recommendedName>
        <fullName evidence="2">Aminoglycoside phosphotransferase domain-containing protein</fullName>
    </recommendedName>
</protein>
<feature type="domain" description="Aminoglycoside phosphotransferase" evidence="2">
    <location>
        <begin position="27"/>
        <end position="241"/>
    </location>
</feature>
<organism evidence="3 4">
    <name type="scientific">Candidatus Colwellbacteria bacterium RBG_13_48_8</name>
    <dbReference type="NCBI Taxonomy" id="1797685"/>
    <lineage>
        <taxon>Bacteria</taxon>
        <taxon>Candidatus Colwelliibacteriota</taxon>
    </lineage>
</organism>
<keyword evidence="1" id="KW-0812">Transmembrane</keyword>
<dbReference type="PANTHER" id="PTHR21310">
    <property type="entry name" value="AMINOGLYCOSIDE PHOSPHOTRANSFERASE-RELATED-RELATED"/>
    <property type="match status" value="1"/>
</dbReference>
<keyword evidence="1" id="KW-0472">Membrane</keyword>
<dbReference type="Proteomes" id="UP000177062">
    <property type="component" value="Unassembled WGS sequence"/>
</dbReference>
<reference evidence="3 4" key="1">
    <citation type="journal article" date="2016" name="Nat. Commun.">
        <title>Thousands of microbial genomes shed light on interconnected biogeochemical processes in an aquifer system.</title>
        <authorList>
            <person name="Anantharaman K."/>
            <person name="Brown C.T."/>
            <person name="Hug L.A."/>
            <person name="Sharon I."/>
            <person name="Castelle C.J."/>
            <person name="Probst A.J."/>
            <person name="Thomas B.C."/>
            <person name="Singh A."/>
            <person name="Wilkins M.J."/>
            <person name="Karaoz U."/>
            <person name="Brodie E.L."/>
            <person name="Williams K.H."/>
            <person name="Hubbard S.S."/>
            <person name="Banfield J.F."/>
        </authorList>
    </citation>
    <scope>NUCLEOTIDE SEQUENCE [LARGE SCALE GENOMIC DNA]</scope>
</reference>
<dbReference type="PANTHER" id="PTHR21310:SF15">
    <property type="entry name" value="AMINOGLYCOSIDE PHOSPHOTRANSFERASE DOMAIN-CONTAINING PROTEIN"/>
    <property type="match status" value="1"/>
</dbReference>
<dbReference type="Gene3D" id="3.30.200.20">
    <property type="entry name" value="Phosphorylase Kinase, domain 1"/>
    <property type="match status" value="1"/>
</dbReference>
<dbReference type="InterPro" id="IPR002575">
    <property type="entry name" value="Aminoglycoside_PTrfase"/>
</dbReference>
<dbReference type="EMBL" id="MHIT01000019">
    <property type="protein sequence ID" value="OGY56727.1"/>
    <property type="molecule type" value="Genomic_DNA"/>
</dbReference>
<sequence>MVDKQLLLNKITDEYPELRWKESKYITNGWDYDIVVLDDRIVFRFPKGQLRVGNLMDEANLLMALGERISLPIPQYTFIPPRRDFAGYSVIKGEQFKPWRYKKLSGTEKADAAKKLALFITELHATPTSLVKRYHIEAKDEPKLLREIRVNAKRYVYPRISHYSRAIIEDFFKTIEEEMVGHKPNRVLIHQDLLPDNILLRSGSISGIIDFSDCKHGDPAYDFAGLWNYGPKFVRSVYRRYGGKKDNRLLYRSKLIYQLGPIFIMTSSFLGYPCTFKQGYRMFKKRFLL</sequence>
<evidence type="ECO:0000256" key="1">
    <source>
        <dbReference type="SAM" id="Phobius"/>
    </source>
</evidence>
<dbReference type="SUPFAM" id="SSF56112">
    <property type="entry name" value="Protein kinase-like (PK-like)"/>
    <property type="match status" value="1"/>
</dbReference>
<comment type="caution">
    <text evidence="3">The sequence shown here is derived from an EMBL/GenBank/DDBJ whole genome shotgun (WGS) entry which is preliminary data.</text>
</comment>